<feature type="transmembrane region" description="Helical" evidence="1">
    <location>
        <begin position="230"/>
        <end position="252"/>
    </location>
</feature>
<dbReference type="Pfam" id="PF09546">
    <property type="entry name" value="Spore_III_AE"/>
    <property type="match status" value="1"/>
</dbReference>
<keyword evidence="1" id="KW-0812">Transmembrane</keyword>
<feature type="transmembrane region" description="Helical" evidence="1">
    <location>
        <begin position="152"/>
        <end position="174"/>
    </location>
</feature>
<keyword evidence="4" id="KW-1185">Reference proteome</keyword>
<proteinExistence type="predicted"/>
<evidence type="ECO:0000313" key="3">
    <source>
        <dbReference type="EMBL" id="MBC5786576.1"/>
    </source>
</evidence>
<feature type="signal peptide" evidence="2">
    <location>
        <begin position="1"/>
        <end position="24"/>
    </location>
</feature>
<feature type="chain" id="PRO_5046225695" evidence="2">
    <location>
        <begin position="25"/>
        <end position="380"/>
    </location>
</feature>
<keyword evidence="2" id="KW-0732">Signal</keyword>
<feature type="transmembrane region" description="Helical" evidence="1">
    <location>
        <begin position="91"/>
        <end position="109"/>
    </location>
</feature>
<evidence type="ECO:0000313" key="4">
    <source>
        <dbReference type="Proteomes" id="UP000649151"/>
    </source>
</evidence>
<evidence type="ECO:0000256" key="1">
    <source>
        <dbReference type="SAM" id="Phobius"/>
    </source>
</evidence>
<dbReference type="EMBL" id="JACOQK010000001">
    <property type="protein sequence ID" value="MBC5786576.1"/>
    <property type="molecule type" value="Genomic_DNA"/>
</dbReference>
<keyword evidence="1" id="KW-1133">Transmembrane helix</keyword>
<dbReference type="InterPro" id="IPR014194">
    <property type="entry name" value="Spore_III_AE"/>
</dbReference>
<evidence type="ECO:0000256" key="2">
    <source>
        <dbReference type="SAM" id="SignalP"/>
    </source>
</evidence>
<accession>A0ABR7IN97</accession>
<gene>
    <name evidence="3" type="ORF">H8Z77_00855</name>
</gene>
<dbReference type="Proteomes" id="UP000649151">
    <property type="component" value="Unassembled WGS sequence"/>
</dbReference>
<name>A0ABR7IN97_9CLOT</name>
<reference evidence="3 4" key="1">
    <citation type="submission" date="2020-08" db="EMBL/GenBank/DDBJ databases">
        <title>Genome public.</title>
        <authorList>
            <person name="Liu C."/>
            <person name="Sun Q."/>
        </authorList>
    </citation>
    <scope>NUCLEOTIDE SEQUENCE [LARGE SCALE GENOMIC DNA]</scope>
    <source>
        <strain evidence="3 4">NSJ-27</strain>
    </source>
</reference>
<sequence length="380" mass="40380">MKKIIQIMIMVVMCCFILTVPASAETEELLQEQYDAAQTQELMDHLPEGVEEQLEENGIDSPSSENLFNFNIGDFFKNLWDTVVDTVTKPLHLLALCFGIMLLCALLQTMQSTVESSVSQVFTMVSILAISGVLMVPMANCIQYGVETIKGASNFLLCFIPVFTGIVTAAGAPISGLGYHTALFSAIQFISAAVSYIVVPFLGIFLALSVMSSLSGHTYFTKLTSSVKKLVIWGITLLLTIFTAIFSAQAMVSSAADGVTAKTAKFMVSSFVPVVGSALSDALISVKGCLGLVKSSVGSFGVIACILTFLPPILTVLFYMAAVKVSSAAGQVLQLKNLEGIFQAVYDTLSIVLALLISFSVLTIVCTALMVVMGNGGVTS</sequence>
<feature type="transmembrane region" description="Helical" evidence="1">
    <location>
        <begin position="344"/>
        <end position="373"/>
    </location>
</feature>
<protein>
    <submittedName>
        <fullName evidence="3">Stage III sporulation protein AE</fullName>
    </submittedName>
</protein>
<dbReference type="RefSeq" id="WP_186995863.1">
    <property type="nucleotide sequence ID" value="NZ_JACOQK010000001.1"/>
</dbReference>
<comment type="caution">
    <text evidence="3">The sequence shown here is derived from an EMBL/GenBank/DDBJ whole genome shotgun (WGS) entry which is preliminary data.</text>
</comment>
<keyword evidence="1" id="KW-0472">Membrane</keyword>
<feature type="transmembrane region" description="Helical" evidence="1">
    <location>
        <begin position="121"/>
        <end position="146"/>
    </location>
</feature>
<feature type="transmembrane region" description="Helical" evidence="1">
    <location>
        <begin position="298"/>
        <end position="323"/>
    </location>
</feature>
<organism evidence="3 4">
    <name type="scientific">Clostridium facile</name>
    <dbReference type="NCBI Taxonomy" id="2763035"/>
    <lineage>
        <taxon>Bacteria</taxon>
        <taxon>Bacillati</taxon>
        <taxon>Bacillota</taxon>
        <taxon>Clostridia</taxon>
        <taxon>Eubacteriales</taxon>
        <taxon>Clostridiaceae</taxon>
        <taxon>Clostridium</taxon>
    </lineage>
</organism>
<feature type="transmembrane region" description="Helical" evidence="1">
    <location>
        <begin position="186"/>
        <end position="210"/>
    </location>
</feature>